<dbReference type="RefSeq" id="WP_149816662.1">
    <property type="nucleotide sequence ID" value="NZ_VUOA01000018.1"/>
</dbReference>
<proteinExistence type="predicted"/>
<reference evidence="2 3" key="1">
    <citation type="submission" date="2019-09" db="EMBL/GenBank/DDBJ databases">
        <title>Salinarimonas rosea gen. nov., sp. nov., a new member of the a-2 subgroup of the Proteobacteria.</title>
        <authorList>
            <person name="Liu J."/>
        </authorList>
    </citation>
    <scope>NUCLEOTIDE SEQUENCE [LARGE SCALE GENOMIC DNA]</scope>
    <source>
        <strain evidence="2 3">BN140002</strain>
    </source>
</reference>
<feature type="region of interest" description="Disordered" evidence="1">
    <location>
        <begin position="53"/>
        <end position="72"/>
    </location>
</feature>
<comment type="caution">
    <text evidence="2">The sequence shown here is derived from an EMBL/GenBank/DDBJ whole genome shotgun (WGS) entry which is preliminary data.</text>
</comment>
<keyword evidence="3" id="KW-1185">Reference proteome</keyword>
<accession>A0A5B2VHP2</accession>
<reference evidence="2 3" key="2">
    <citation type="submission" date="2019-09" db="EMBL/GenBank/DDBJ databases">
        <authorList>
            <person name="Jin C."/>
        </authorList>
    </citation>
    <scope>NUCLEOTIDE SEQUENCE [LARGE SCALE GENOMIC DNA]</scope>
    <source>
        <strain evidence="2 3">BN140002</strain>
    </source>
</reference>
<name>A0A5B2VHP2_9HYPH</name>
<dbReference type="EMBL" id="VUOA01000018">
    <property type="protein sequence ID" value="KAA2237707.1"/>
    <property type="molecule type" value="Genomic_DNA"/>
</dbReference>
<evidence type="ECO:0000256" key="1">
    <source>
        <dbReference type="SAM" id="MobiDB-lite"/>
    </source>
</evidence>
<organism evidence="2 3">
    <name type="scientific">Salinarimonas soli</name>
    <dbReference type="NCBI Taxonomy" id="1638099"/>
    <lineage>
        <taxon>Bacteria</taxon>
        <taxon>Pseudomonadati</taxon>
        <taxon>Pseudomonadota</taxon>
        <taxon>Alphaproteobacteria</taxon>
        <taxon>Hyphomicrobiales</taxon>
        <taxon>Salinarimonadaceae</taxon>
        <taxon>Salinarimonas</taxon>
    </lineage>
</organism>
<dbReference type="AlphaFoldDB" id="A0A5B2VHP2"/>
<protein>
    <submittedName>
        <fullName evidence="2">Uncharacterized protein</fullName>
    </submittedName>
</protein>
<sequence>MPAPDVTVDILSGRIELRCAGVILEALDADDARRIGVELIEKAALLDAARTGTSDPYLSADRLVPRNSGERA</sequence>
<gene>
    <name evidence="2" type="ORF">F0L46_08490</name>
</gene>
<evidence type="ECO:0000313" key="3">
    <source>
        <dbReference type="Proteomes" id="UP000323142"/>
    </source>
</evidence>
<evidence type="ECO:0000313" key="2">
    <source>
        <dbReference type="EMBL" id="KAA2237707.1"/>
    </source>
</evidence>
<dbReference type="Proteomes" id="UP000323142">
    <property type="component" value="Unassembled WGS sequence"/>
</dbReference>